<dbReference type="AlphaFoldDB" id="A0A180GGJ3"/>
<evidence type="ECO:0000313" key="2">
    <source>
        <dbReference type="EMBL" id="OAV91432.1"/>
    </source>
</evidence>
<evidence type="ECO:0000256" key="1">
    <source>
        <dbReference type="SAM" id="MobiDB-lite"/>
    </source>
</evidence>
<dbReference type="EMBL" id="ADAS02000081">
    <property type="protein sequence ID" value="OAV91432.1"/>
    <property type="molecule type" value="Genomic_DNA"/>
</dbReference>
<reference evidence="3 4" key="3">
    <citation type="journal article" date="2017" name="G3 (Bethesda)">
        <title>Comparative analysis highlights variable genome content of wheat rusts and divergence of the mating loci.</title>
        <authorList>
            <person name="Cuomo C.A."/>
            <person name="Bakkeren G."/>
            <person name="Khalil H.B."/>
            <person name="Panwar V."/>
            <person name="Joly D."/>
            <person name="Linning R."/>
            <person name="Sakthikumar S."/>
            <person name="Song X."/>
            <person name="Adiconis X."/>
            <person name="Fan L."/>
            <person name="Goldberg J.M."/>
            <person name="Levin J.Z."/>
            <person name="Young S."/>
            <person name="Zeng Q."/>
            <person name="Anikster Y."/>
            <person name="Bruce M."/>
            <person name="Wang M."/>
            <person name="Yin C."/>
            <person name="McCallum B."/>
            <person name="Szabo L.J."/>
            <person name="Hulbert S."/>
            <person name="Chen X."/>
            <person name="Fellers J.P."/>
        </authorList>
    </citation>
    <scope>NUCLEOTIDE SEQUENCE</scope>
    <source>
        <strain evidence="3">isolate 1-1 / race 1 (BBBD)</strain>
        <strain evidence="4">Isolate 1-1 / race 1 (BBBD)</strain>
    </source>
</reference>
<sequence>MLFPTHWARVEDGPKGKGWPTLTTNAQESLHRLYYTFSEGKNSLRLGLVWLYLFVKVLEEDFNAVMRGVSIEYRAAHKEQIDISQSLGWEKKRKKAPNPAAPSNNKKTRHEYKNDGRPPDTTDTLLPELADKKKTGRPPGARNADGGALTTYPSYRASKNEKKANRCWMAAALETMYALYNPIWLCGSSGQGTFLFTTLVTHFTTRATYQLKQDGSVRGMLAIAQQNIFQHAHNLHPASFKAGKFCSAEFFIEICLDPKTNPNRLRQGLFDVEERFVINIQKEMLEANTILYSNTAELLRKWMSNGLIGISGLHCRDCAAKAKEPKKCKQTGASGIFLASKKEDSITDGMLRER</sequence>
<dbReference type="VEuPathDB" id="FungiDB:PTTG_27990"/>
<gene>
    <name evidence="2" type="ORF">PTTG_27990</name>
</gene>
<protein>
    <submittedName>
        <fullName evidence="2 3">Uncharacterized protein</fullName>
    </submittedName>
</protein>
<reference evidence="2" key="2">
    <citation type="submission" date="2016-05" db="EMBL/GenBank/DDBJ databases">
        <title>Comparative analysis highlights variable genome content of wheat rusts and divergence of the mating loci.</title>
        <authorList>
            <person name="Cuomo C.A."/>
            <person name="Bakkeren G."/>
            <person name="Szabo L."/>
            <person name="Khalil H."/>
            <person name="Joly D."/>
            <person name="Goldberg J."/>
            <person name="Young S."/>
            <person name="Zeng Q."/>
            <person name="Fellers J."/>
        </authorList>
    </citation>
    <scope>NUCLEOTIDE SEQUENCE [LARGE SCALE GENOMIC DNA]</scope>
    <source>
        <strain evidence="2">1-1 BBBD Race 1</strain>
    </source>
</reference>
<reference evidence="3" key="4">
    <citation type="submission" date="2025-05" db="UniProtKB">
        <authorList>
            <consortium name="EnsemblFungi"/>
        </authorList>
    </citation>
    <scope>IDENTIFICATION</scope>
    <source>
        <strain evidence="3">isolate 1-1 / race 1 (BBBD)</strain>
    </source>
</reference>
<evidence type="ECO:0000313" key="3">
    <source>
        <dbReference type="EnsemblFungi" id="PTTG_27990-t43_1-p1"/>
    </source>
</evidence>
<feature type="region of interest" description="Disordered" evidence="1">
    <location>
        <begin position="87"/>
        <end position="152"/>
    </location>
</feature>
<feature type="compositionally biased region" description="Basic and acidic residues" evidence="1">
    <location>
        <begin position="111"/>
        <end position="120"/>
    </location>
</feature>
<name>A0A180GGJ3_PUCT1</name>
<dbReference type="EnsemblFungi" id="PTTG_27990-t43_1">
    <property type="protein sequence ID" value="PTTG_27990-t43_1-p1"/>
    <property type="gene ID" value="PTTG_27990"/>
</dbReference>
<evidence type="ECO:0000313" key="4">
    <source>
        <dbReference type="Proteomes" id="UP000005240"/>
    </source>
</evidence>
<proteinExistence type="predicted"/>
<reference evidence="2" key="1">
    <citation type="submission" date="2009-11" db="EMBL/GenBank/DDBJ databases">
        <authorList>
            <consortium name="The Broad Institute Genome Sequencing Platform"/>
            <person name="Ward D."/>
            <person name="Feldgarden M."/>
            <person name="Earl A."/>
            <person name="Young S.K."/>
            <person name="Zeng Q."/>
            <person name="Koehrsen M."/>
            <person name="Alvarado L."/>
            <person name="Berlin A."/>
            <person name="Bochicchio J."/>
            <person name="Borenstein D."/>
            <person name="Chapman S.B."/>
            <person name="Chen Z."/>
            <person name="Engels R."/>
            <person name="Freedman E."/>
            <person name="Gellesch M."/>
            <person name="Goldberg J."/>
            <person name="Griggs A."/>
            <person name="Gujja S."/>
            <person name="Heilman E."/>
            <person name="Heiman D."/>
            <person name="Hepburn T."/>
            <person name="Howarth C."/>
            <person name="Jen D."/>
            <person name="Larson L."/>
            <person name="Lewis B."/>
            <person name="Mehta T."/>
            <person name="Park D."/>
            <person name="Pearson M."/>
            <person name="Roberts A."/>
            <person name="Saif S."/>
            <person name="Shea T."/>
            <person name="Shenoy N."/>
            <person name="Sisk P."/>
            <person name="Stolte C."/>
            <person name="Sykes S."/>
            <person name="Thomson T."/>
            <person name="Walk T."/>
            <person name="White J."/>
            <person name="Yandava C."/>
            <person name="Izard J."/>
            <person name="Baranova O.V."/>
            <person name="Blanton J.M."/>
            <person name="Tanner A.C."/>
            <person name="Dewhirst F.E."/>
            <person name="Haas B."/>
            <person name="Nusbaum C."/>
            <person name="Birren B."/>
        </authorList>
    </citation>
    <scope>NUCLEOTIDE SEQUENCE [LARGE SCALE GENOMIC DNA]</scope>
    <source>
        <strain evidence="2">1-1 BBBD Race 1</strain>
    </source>
</reference>
<dbReference type="STRING" id="630390.A0A180GGJ3"/>
<keyword evidence="4" id="KW-1185">Reference proteome</keyword>
<dbReference type="Proteomes" id="UP000005240">
    <property type="component" value="Unassembled WGS sequence"/>
</dbReference>
<accession>A0A180GGJ3</accession>
<organism evidence="2">
    <name type="scientific">Puccinia triticina (isolate 1-1 / race 1 (BBBD))</name>
    <name type="common">Brown leaf rust fungus</name>
    <dbReference type="NCBI Taxonomy" id="630390"/>
    <lineage>
        <taxon>Eukaryota</taxon>
        <taxon>Fungi</taxon>
        <taxon>Dikarya</taxon>
        <taxon>Basidiomycota</taxon>
        <taxon>Pucciniomycotina</taxon>
        <taxon>Pucciniomycetes</taxon>
        <taxon>Pucciniales</taxon>
        <taxon>Pucciniaceae</taxon>
        <taxon>Puccinia</taxon>
    </lineage>
</organism>